<evidence type="ECO:0000313" key="12">
    <source>
        <dbReference type="EMBL" id="QTA87738.1"/>
    </source>
</evidence>
<dbReference type="GO" id="GO:0019632">
    <property type="term" value="P:shikimate metabolic process"/>
    <property type="evidence" value="ECO:0007669"/>
    <property type="project" value="InterPro"/>
</dbReference>
<evidence type="ECO:0000256" key="7">
    <source>
        <dbReference type="ARBA" id="ARBA00049442"/>
    </source>
</evidence>
<feature type="binding site" evidence="8">
    <location>
        <position position="90"/>
    </location>
    <ligand>
        <name>shikimate</name>
        <dbReference type="ChEBI" id="CHEBI:36208"/>
    </ligand>
</feature>
<feature type="binding site" evidence="8">
    <location>
        <position position="243"/>
    </location>
    <ligand>
        <name>shikimate</name>
        <dbReference type="ChEBI" id="CHEBI:36208"/>
    </ligand>
</feature>
<accession>A0A975BM71</accession>
<comment type="subunit">
    <text evidence="8">Homodimer.</text>
</comment>
<feature type="binding site" evidence="8">
    <location>
        <position position="65"/>
    </location>
    <ligand>
        <name>shikimate</name>
        <dbReference type="ChEBI" id="CHEBI:36208"/>
    </ligand>
</feature>
<proteinExistence type="inferred from homology"/>
<dbReference type="GO" id="GO:0009073">
    <property type="term" value="P:aromatic amino acid family biosynthetic process"/>
    <property type="evidence" value="ECO:0007669"/>
    <property type="project" value="UniProtKB-KW"/>
</dbReference>
<feature type="active site" description="Proton acceptor" evidence="8">
    <location>
        <position position="69"/>
    </location>
</feature>
<comment type="function">
    <text evidence="8">Involved in the biosynthesis of the chorismate, which leads to the biosynthesis of aromatic amino acids. Catalyzes the reversible NADPH linked reduction of 3-dehydroshikimate (DHSA) to yield shikimate (SA).</text>
</comment>
<evidence type="ECO:0000256" key="8">
    <source>
        <dbReference type="HAMAP-Rule" id="MF_00222"/>
    </source>
</evidence>
<dbReference type="GO" id="GO:0008652">
    <property type="term" value="P:amino acid biosynthetic process"/>
    <property type="evidence" value="ECO:0007669"/>
    <property type="project" value="UniProtKB-KW"/>
</dbReference>
<organism evidence="12 13">
    <name type="scientific">Desulfonema magnum</name>
    <dbReference type="NCBI Taxonomy" id="45655"/>
    <lineage>
        <taxon>Bacteria</taxon>
        <taxon>Pseudomonadati</taxon>
        <taxon>Thermodesulfobacteriota</taxon>
        <taxon>Desulfobacteria</taxon>
        <taxon>Desulfobacterales</taxon>
        <taxon>Desulfococcaceae</taxon>
        <taxon>Desulfonema</taxon>
    </lineage>
</organism>
<dbReference type="InterPro" id="IPR046346">
    <property type="entry name" value="Aminoacid_DH-like_N_sf"/>
</dbReference>
<feature type="domain" description="Quinate/shikimate 5-dehydrogenase/glutamyl-tRNA reductase" evidence="9">
    <location>
        <begin position="114"/>
        <end position="186"/>
    </location>
</feature>
<evidence type="ECO:0000256" key="4">
    <source>
        <dbReference type="ARBA" id="ARBA00022857"/>
    </source>
</evidence>
<dbReference type="Pfam" id="PF18317">
    <property type="entry name" value="SDH_C"/>
    <property type="match status" value="1"/>
</dbReference>
<dbReference type="AlphaFoldDB" id="A0A975BM71"/>
<feature type="domain" description="SDH C-terminal" evidence="11">
    <location>
        <begin position="236"/>
        <end position="266"/>
    </location>
</feature>
<keyword evidence="13" id="KW-1185">Reference proteome</keyword>
<reference evidence="12" key="1">
    <citation type="journal article" date="2021" name="Microb. Physiol.">
        <title>Proteogenomic Insights into the Physiology of Marine, Sulfate-Reducing, Filamentous Desulfonema limicola and Desulfonema magnum.</title>
        <authorList>
            <person name="Schnaars V."/>
            <person name="Wohlbrand L."/>
            <person name="Scheve S."/>
            <person name="Hinrichs C."/>
            <person name="Reinhardt R."/>
            <person name="Rabus R."/>
        </authorList>
    </citation>
    <scope>NUCLEOTIDE SEQUENCE</scope>
    <source>
        <strain evidence="12">4be13</strain>
    </source>
</reference>
<sequence>MMINAYTCLYGILGKPVSHSLSPLMHNIAFSHIGWNGAYLAFEVKDLGAAITGIKALEIKGISVTIPHKIAVMEFLDELDEMAKNIGAVNTVVNHQGMLTGYNSDGLGAMAALSEKTSIREKNVAIIGAGGAARAIGFGICSERGNVTIVNRSADKGERLAEALGADFCSLSDIEKIKCDILINTTPLGMTPNTDSTPIQKRYLEKGMIVMDIVYNPLKTRLLKDAQEAGCVTIDGVAMFVYQGAFQFELWTGKKAPVEIMRKAVLMKLET</sequence>
<feature type="binding site" evidence="8">
    <location>
        <position position="105"/>
    </location>
    <ligand>
        <name>shikimate</name>
        <dbReference type="ChEBI" id="CHEBI:36208"/>
    </ligand>
</feature>
<dbReference type="Pfam" id="PF08501">
    <property type="entry name" value="Shikimate_dh_N"/>
    <property type="match status" value="1"/>
</dbReference>
<evidence type="ECO:0000256" key="5">
    <source>
        <dbReference type="ARBA" id="ARBA00023002"/>
    </source>
</evidence>
<name>A0A975BM71_9BACT</name>
<dbReference type="PANTHER" id="PTHR21089:SF1">
    <property type="entry name" value="BIFUNCTIONAL 3-DEHYDROQUINATE DEHYDRATASE_SHIKIMATE DEHYDROGENASE, CHLOROPLASTIC"/>
    <property type="match status" value="1"/>
</dbReference>
<dbReference type="SUPFAM" id="SSF51735">
    <property type="entry name" value="NAD(P)-binding Rossmann-fold domains"/>
    <property type="match status" value="1"/>
</dbReference>
<dbReference type="InterPro" id="IPR041121">
    <property type="entry name" value="SDH_C"/>
</dbReference>
<feature type="binding site" evidence="8">
    <location>
        <position position="236"/>
    </location>
    <ligand>
        <name>NADP(+)</name>
        <dbReference type="ChEBI" id="CHEBI:58349"/>
    </ligand>
</feature>
<dbReference type="RefSeq" id="WP_207682807.1">
    <property type="nucleotide sequence ID" value="NZ_CP061800.1"/>
</dbReference>
<dbReference type="NCBIfam" id="NF001319">
    <property type="entry name" value="PRK00258.3-3"/>
    <property type="match status" value="1"/>
</dbReference>
<dbReference type="CDD" id="cd01065">
    <property type="entry name" value="NAD_bind_Shikimate_DH"/>
    <property type="match status" value="1"/>
</dbReference>
<feature type="binding site" evidence="8">
    <location>
        <position position="213"/>
    </location>
    <ligand>
        <name>NADP(+)</name>
        <dbReference type="ChEBI" id="CHEBI:58349"/>
    </ligand>
</feature>
<evidence type="ECO:0000259" key="10">
    <source>
        <dbReference type="Pfam" id="PF08501"/>
    </source>
</evidence>
<comment type="pathway">
    <text evidence="1 8">Metabolic intermediate biosynthesis; chorismate biosynthesis; chorismate from D-erythrose 4-phosphate and phosphoenolpyruvate: step 4/7.</text>
</comment>
<dbReference type="Proteomes" id="UP000663722">
    <property type="component" value="Chromosome"/>
</dbReference>
<evidence type="ECO:0000313" key="13">
    <source>
        <dbReference type="Proteomes" id="UP000663722"/>
    </source>
</evidence>
<dbReference type="KEGG" id="dmm:dnm_037750"/>
<keyword evidence="4 8" id="KW-0521">NADP</keyword>
<evidence type="ECO:0000259" key="9">
    <source>
        <dbReference type="Pfam" id="PF01488"/>
    </source>
</evidence>
<dbReference type="InterPro" id="IPR013708">
    <property type="entry name" value="Shikimate_DH-bd_N"/>
</dbReference>
<feature type="binding site" evidence="8">
    <location>
        <position position="81"/>
    </location>
    <ligand>
        <name>NADP(+)</name>
        <dbReference type="ChEBI" id="CHEBI:58349"/>
    </ligand>
</feature>
<dbReference type="InterPro" id="IPR006151">
    <property type="entry name" value="Shikm_DH/Glu-tRNA_Rdtase"/>
</dbReference>
<evidence type="ECO:0000256" key="1">
    <source>
        <dbReference type="ARBA" id="ARBA00004871"/>
    </source>
</evidence>
<feature type="domain" description="Shikimate dehydrogenase substrate binding N-terminal" evidence="10">
    <location>
        <begin position="12"/>
        <end position="92"/>
    </location>
</feature>
<dbReference type="SUPFAM" id="SSF53223">
    <property type="entry name" value="Aminoacid dehydrogenase-like, N-terminal domain"/>
    <property type="match status" value="1"/>
</dbReference>
<dbReference type="EMBL" id="CP061800">
    <property type="protein sequence ID" value="QTA87738.1"/>
    <property type="molecule type" value="Genomic_DNA"/>
</dbReference>
<dbReference type="InterPro" id="IPR036291">
    <property type="entry name" value="NAD(P)-bd_dom_sf"/>
</dbReference>
<feature type="binding site" evidence="8">
    <location>
        <begin position="128"/>
        <end position="132"/>
    </location>
    <ligand>
        <name>NADP(+)</name>
        <dbReference type="ChEBI" id="CHEBI:58349"/>
    </ligand>
</feature>
<dbReference type="EC" id="1.1.1.25" evidence="2 8"/>
<dbReference type="Gene3D" id="3.40.50.720">
    <property type="entry name" value="NAD(P)-binding Rossmann-like Domain"/>
    <property type="match status" value="1"/>
</dbReference>
<keyword evidence="6 8" id="KW-0057">Aromatic amino acid biosynthesis</keyword>
<feature type="binding site" evidence="8">
    <location>
        <begin position="20"/>
        <end position="22"/>
    </location>
    <ligand>
        <name>shikimate</name>
        <dbReference type="ChEBI" id="CHEBI:36208"/>
    </ligand>
</feature>
<comment type="similarity">
    <text evidence="8">Belongs to the shikimate dehydrogenase family.</text>
</comment>
<dbReference type="InterPro" id="IPR011342">
    <property type="entry name" value="Shikimate_DH"/>
</dbReference>
<dbReference type="Gene3D" id="3.40.50.10860">
    <property type="entry name" value="Leucine Dehydrogenase, chain A, domain 1"/>
    <property type="match status" value="1"/>
</dbReference>
<feature type="binding site" evidence="8">
    <location>
        <position position="215"/>
    </location>
    <ligand>
        <name>shikimate</name>
        <dbReference type="ChEBI" id="CHEBI:36208"/>
    </ligand>
</feature>
<dbReference type="PANTHER" id="PTHR21089">
    <property type="entry name" value="SHIKIMATE DEHYDROGENASE"/>
    <property type="match status" value="1"/>
</dbReference>
<evidence type="ECO:0000259" key="11">
    <source>
        <dbReference type="Pfam" id="PF18317"/>
    </source>
</evidence>
<dbReference type="NCBIfam" id="TIGR00507">
    <property type="entry name" value="aroE"/>
    <property type="match status" value="1"/>
</dbReference>
<dbReference type="HAMAP" id="MF_00222">
    <property type="entry name" value="Shikimate_DH_AroE"/>
    <property type="match status" value="1"/>
</dbReference>
<evidence type="ECO:0000256" key="2">
    <source>
        <dbReference type="ARBA" id="ARBA00012962"/>
    </source>
</evidence>
<comment type="catalytic activity">
    <reaction evidence="7 8">
        <text>shikimate + NADP(+) = 3-dehydroshikimate + NADPH + H(+)</text>
        <dbReference type="Rhea" id="RHEA:17737"/>
        <dbReference type="ChEBI" id="CHEBI:15378"/>
        <dbReference type="ChEBI" id="CHEBI:16630"/>
        <dbReference type="ChEBI" id="CHEBI:36208"/>
        <dbReference type="ChEBI" id="CHEBI:57783"/>
        <dbReference type="ChEBI" id="CHEBI:58349"/>
        <dbReference type="EC" id="1.1.1.25"/>
    </reaction>
</comment>
<dbReference type="GO" id="GO:0009423">
    <property type="term" value="P:chorismate biosynthetic process"/>
    <property type="evidence" value="ECO:0007669"/>
    <property type="project" value="UniProtKB-UniRule"/>
</dbReference>
<evidence type="ECO:0000256" key="3">
    <source>
        <dbReference type="ARBA" id="ARBA00022605"/>
    </source>
</evidence>
<gene>
    <name evidence="12" type="primary">aroE2</name>
    <name evidence="8" type="synonym">aroE</name>
    <name evidence="12" type="ORF">dnm_037750</name>
</gene>
<protein>
    <recommendedName>
        <fullName evidence="2 8">Shikimate dehydrogenase (NADP(+))</fullName>
        <shortName evidence="8">SDH</shortName>
        <ecNumber evidence="2 8">1.1.1.25</ecNumber>
    </recommendedName>
</protein>
<dbReference type="GO" id="GO:0050661">
    <property type="term" value="F:NADP binding"/>
    <property type="evidence" value="ECO:0007669"/>
    <property type="project" value="InterPro"/>
</dbReference>
<evidence type="ECO:0000256" key="6">
    <source>
        <dbReference type="ARBA" id="ARBA00023141"/>
    </source>
</evidence>
<dbReference type="GO" id="GO:0004764">
    <property type="term" value="F:shikimate 3-dehydrogenase (NADP+) activity"/>
    <property type="evidence" value="ECO:0007669"/>
    <property type="project" value="UniProtKB-UniRule"/>
</dbReference>
<keyword evidence="5 8" id="KW-0560">Oxidoreductase</keyword>
<keyword evidence="3 8" id="KW-0028">Amino-acid biosynthesis</keyword>
<comment type="caution">
    <text evidence="8">Lacks conserved residue(s) required for the propagation of feature annotation.</text>
</comment>
<dbReference type="InterPro" id="IPR022893">
    <property type="entry name" value="Shikimate_DH_fam"/>
</dbReference>
<dbReference type="Pfam" id="PF01488">
    <property type="entry name" value="Shikimate_DH"/>
    <property type="match status" value="1"/>
</dbReference>